<reference evidence="1" key="1">
    <citation type="submission" date="2019-12" db="EMBL/GenBank/DDBJ databases">
        <authorList>
            <person name="Cremers G."/>
        </authorList>
    </citation>
    <scope>NUCLEOTIDE SEQUENCE</scope>
    <source>
        <strain evidence="1">Mbul1</strain>
    </source>
</reference>
<sequence>MAADPQVRILRPRDQLDYYDTRSVVLSSAVTPLHAWTVITSEPRPLMAFGFRVRDAIAARFGVKAIGGFSGERRLHVREGDTLDFFLVEHSAPDMLVLTARDRHLDVMICLATSGHRLTITSSVVVHNAFGRAYMVPVAPIHRLILAADLRRLRTSSCQEVLRSGL</sequence>
<protein>
    <recommendedName>
        <fullName evidence="2">DUF2867 domain-containing protein</fullName>
    </recommendedName>
</protein>
<proteinExistence type="predicted"/>
<name>A0A679J4A7_9HYPH</name>
<gene>
    <name evidence="1" type="ORF">MBUL_02215</name>
</gene>
<evidence type="ECO:0000313" key="1">
    <source>
        <dbReference type="EMBL" id="CAA2103477.1"/>
    </source>
</evidence>
<dbReference type="Pfam" id="PF11066">
    <property type="entry name" value="DUF2867"/>
    <property type="match status" value="1"/>
</dbReference>
<dbReference type="EMBL" id="LR743504">
    <property type="protein sequence ID" value="CAA2103477.1"/>
    <property type="molecule type" value="Genomic_DNA"/>
</dbReference>
<accession>A0A679J4A7</accession>
<evidence type="ECO:0008006" key="2">
    <source>
        <dbReference type="Google" id="ProtNLM"/>
    </source>
</evidence>
<dbReference type="AlphaFoldDB" id="A0A679J4A7"/>
<organism evidence="1">
    <name type="scientific">Methylobacterium bullatum</name>
    <dbReference type="NCBI Taxonomy" id="570505"/>
    <lineage>
        <taxon>Bacteria</taxon>
        <taxon>Pseudomonadati</taxon>
        <taxon>Pseudomonadota</taxon>
        <taxon>Alphaproteobacteria</taxon>
        <taxon>Hyphomicrobiales</taxon>
        <taxon>Methylobacteriaceae</taxon>
        <taxon>Methylobacterium</taxon>
    </lineage>
</organism>
<dbReference type="InterPro" id="IPR021295">
    <property type="entry name" value="DUF2867"/>
</dbReference>